<accession>A0A162MQH9</accession>
<evidence type="ECO:0000256" key="1">
    <source>
        <dbReference type="SAM" id="Coils"/>
    </source>
</evidence>
<evidence type="ECO:0000259" key="4">
    <source>
        <dbReference type="Pfam" id="PF20497"/>
    </source>
</evidence>
<comment type="caution">
    <text evidence="5">The sequence shown here is derived from an EMBL/GenBank/DDBJ whole genome shotgun (WGS) entry which is preliminary data.</text>
</comment>
<feature type="region of interest" description="Disordered" evidence="2">
    <location>
        <begin position="785"/>
        <end position="855"/>
    </location>
</feature>
<name>A0A162MQH9_9HYPO</name>
<dbReference type="STRING" id="1081102.A0A162MQH9"/>
<evidence type="ECO:0000313" key="5">
    <source>
        <dbReference type="EMBL" id="OAA68499.1"/>
    </source>
</evidence>
<dbReference type="OrthoDB" id="5321006at2759"/>
<proteinExistence type="predicted"/>
<keyword evidence="6" id="KW-1185">Reference proteome</keyword>
<protein>
    <submittedName>
        <fullName evidence="5">DUF1750 domain containing protein</fullName>
    </submittedName>
</protein>
<dbReference type="InterPro" id="IPR013859">
    <property type="entry name" value="Ssr4_N"/>
</dbReference>
<dbReference type="Pfam" id="PF20497">
    <property type="entry name" value="SWI-SNF_Ssr4_C"/>
    <property type="match status" value="1"/>
</dbReference>
<dbReference type="EMBL" id="AZHD01000001">
    <property type="protein sequence ID" value="OAA68499.1"/>
    <property type="molecule type" value="Genomic_DNA"/>
</dbReference>
<feature type="compositionally biased region" description="Low complexity" evidence="2">
    <location>
        <begin position="616"/>
        <end position="633"/>
    </location>
</feature>
<feature type="domain" description="SWI/SNF and RSC complexes subunit Ssr4 N-terminal" evidence="3">
    <location>
        <begin position="4"/>
        <end position="215"/>
    </location>
</feature>
<feature type="compositionally biased region" description="Low complexity" evidence="2">
    <location>
        <begin position="692"/>
        <end position="708"/>
    </location>
</feature>
<dbReference type="Proteomes" id="UP000076874">
    <property type="component" value="Unassembled WGS sequence"/>
</dbReference>
<dbReference type="GO" id="GO:0006338">
    <property type="term" value="P:chromatin remodeling"/>
    <property type="evidence" value="ECO:0007669"/>
    <property type="project" value="InterPro"/>
</dbReference>
<evidence type="ECO:0000313" key="6">
    <source>
        <dbReference type="Proteomes" id="UP000076874"/>
    </source>
</evidence>
<feature type="region of interest" description="Disordered" evidence="2">
    <location>
        <begin position="481"/>
        <end position="552"/>
    </location>
</feature>
<feature type="region of interest" description="Disordered" evidence="2">
    <location>
        <begin position="434"/>
        <end position="455"/>
    </location>
</feature>
<feature type="compositionally biased region" description="Low complexity" evidence="2">
    <location>
        <begin position="509"/>
        <end position="520"/>
    </location>
</feature>
<feature type="domain" description="SWI/SNF and RSC complexes subunit Ssr4 C-terminal" evidence="4">
    <location>
        <begin position="274"/>
        <end position="852"/>
    </location>
</feature>
<gene>
    <name evidence="5" type="ORF">SPI_00694</name>
</gene>
<feature type="compositionally biased region" description="Gly residues" evidence="2">
    <location>
        <begin position="521"/>
        <end position="534"/>
    </location>
</feature>
<evidence type="ECO:0000259" key="3">
    <source>
        <dbReference type="Pfam" id="PF08549"/>
    </source>
</evidence>
<organism evidence="5 6">
    <name type="scientific">Niveomyces insectorum RCEF 264</name>
    <dbReference type="NCBI Taxonomy" id="1081102"/>
    <lineage>
        <taxon>Eukaryota</taxon>
        <taxon>Fungi</taxon>
        <taxon>Dikarya</taxon>
        <taxon>Ascomycota</taxon>
        <taxon>Pezizomycotina</taxon>
        <taxon>Sordariomycetes</taxon>
        <taxon>Hypocreomycetidae</taxon>
        <taxon>Hypocreales</taxon>
        <taxon>Cordycipitaceae</taxon>
        <taxon>Niveomyces</taxon>
    </lineage>
</organism>
<reference evidence="5 6" key="1">
    <citation type="journal article" date="2016" name="Genome Biol. Evol.">
        <title>Divergent and convergent evolution of fungal pathogenicity.</title>
        <authorList>
            <person name="Shang Y."/>
            <person name="Xiao G."/>
            <person name="Zheng P."/>
            <person name="Cen K."/>
            <person name="Zhan S."/>
            <person name="Wang C."/>
        </authorList>
    </citation>
    <scope>NUCLEOTIDE SEQUENCE [LARGE SCALE GENOMIC DNA]</scope>
    <source>
        <strain evidence="5 6">RCEF 264</strain>
    </source>
</reference>
<dbReference type="AlphaFoldDB" id="A0A162MQH9"/>
<keyword evidence="1" id="KW-0175">Coiled coil</keyword>
<feature type="region of interest" description="Disordered" evidence="2">
    <location>
        <begin position="586"/>
        <end position="667"/>
    </location>
</feature>
<dbReference type="Pfam" id="PF08549">
    <property type="entry name" value="SWI-SNF_Ssr4_N"/>
    <property type="match status" value="1"/>
</dbReference>
<feature type="region of interest" description="Disordered" evidence="2">
    <location>
        <begin position="203"/>
        <end position="264"/>
    </location>
</feature>
<feature type="compositionally biased region" description="Acidic residues" evidence="2">
    <location>
        <begin position="829"/>
        <end position="843"/>
    </location>
</feature>
<feature type="compositionally biased region" description="Polar residues" evidence="2">
    <location>
        <begin position="539"/>
        <end position="551"/>
    </location>
</feature>
<feature type="compositionally biased region" description="Acidic residues" evidence="2">
    <location>
        <begin position="493"/>
        <end position="505"/>
    </location>
</feature>
<sequence>MAADPSHNVHPDLLPHIHLISAYRYPLVPRFGIPEVTEWLLNAPRIARDGAPFFWTFLDTPQDGSIILTWQPLQRLGTEFASDGYVWPRGEVYYQHEIRDGLILEVFHQPIGYRPGDEYATHSRRRFRLMPPKVPNPNAPQVDPSLWLVHYGPVDERETIPIKKIRLEPRLRHIMEQRSNLQRAGQITRKEFMLSDRVNWPQIPLPRDAPQQVAYPTHAPGSLAPPPPSKRARHAASAAAGARGDGGHHHAGGPGMVGPQPPQHMVPQMDVAIYEDEEDTSRGDVFDVITPRDVSLERYKQNHEWMEEVISSPYRIGQIGYADLGLGLKGELAPITEGIFEGQGFDAIQRLPQKPYVGRLDGSRAEEFRKRVNEKVEATRAEIAAMQARHEKLVANFSSNSVIKKAEHDLRFSPAEDASTEVWRLEGRFDDAAGTFNAGSGSREGSDGHWTQQRHHKTVNEIVAHVETSLGRKIVASGLATRVQDGGYQEPTPEPEFEPEPEPEPVPEVPTAAAATSADGATGGGGSGDGGGPAAPGSVSLSQHPSPAGSQISGIMIGDADIDMGDTAAGLLDQMESVFSPASTPVNFPTPTPHGQVPTGLSNVATPVAQPGGPDPQSTAQPPTPAATGPAAGAAGGGFTQTDAHKEGGDGATPASALGAGAPTTTAREAADVAMEDAGHGAAGPASTVQPAAGTAALASSADANGADQAPAHDDWVVVPPGGGASPPAPREPAAAALTEPAAAAAAAAAAASPLPLSVSATGASTEAGATSTVKSPAAGAVAGAPLAAAAGSKPESAVPTPGTNNDFGSLEDLDTAGEALASMNDPDAGIDEGLDLDMEDSAFGEALHGSGGGN</sequence>
<feature type="region of interest" description="Disordered" evidence="2">
    <location>
        <begin position="679"/>
        <end position="738"/>
    </location>
</feature>
<dbReference type="InterPro" id="IPR046464">
    <property type="entry name" value="SWI-SNF_Ssr4_C"/>
</dbReference>
<evidence type="ECO:0000256" key="2">
    <source>
        <dbReference type="SAM" id="MobiDB-lite"/>
    </source>
</evidence>
<feature type="coiled-coil region" evidence="1">
    <location>
        <begin position="369"/>
        <end position="396"/>
    </location>
</feature>